<dbReference type="PANTHER" id="PTHR37038">
    <property type="entry name" value="TRANSCRIPTIONAL REGULATOR-RELATED"/>
    <property type="match status" value="1"/>
</dbReference>
<evidence type="ECO:0000313" key="3">
    <source>
        <dbReference type="Proteomes" id="UP000501676"/>
    </source>
</evidence>
<dbReference type="SMART" id="SM00530">
    <property type="entry name" value="HTH_XRE"/>
    <property type="match status" value="1"/>
</dbReference>
<dbReference type="NCBIfam" id="TIGR01716">
    <property type="entry name" value="RGG_Cterm"/>
    <property type="match status" value="1"/>
</dbReference>
<accession>A0A6G7BB77</accession>
<name>A0A6G7BB77_9LACO</name>
<gene>
    <name evidence="2" type="ORF">G6Z83_06525</name>
</gene>
<dbReference type="Gene3D" id="1.10.260.40">
    <property type="entry name" value="lambda repressor-like DNA-binding domains"/>
    <property type="match status" value="1"/>
</dbReference>
<evidence type="ECO:0000313" key="2">
    <source>
        <dbReference type="EMBL" id="QIH24321.1"/>
    </source>
</evidence>
<sequence>MSEKSLELGELFKELRLARGLKLKDVARENLSVSQLSKFENGQTMLAADKLLIAIQGIHMTFSEFGYALTQYQESDLFKIGNQLVNFQAKRDVEGLRDLLKNYRPRETYEVYHQLNKLVLKSAIHSLEPSFEITNEEKEFLTSYLFAIEEWTEYELYLFGNTLFILSDEDLIFLGKAFIERDKLYKDLSEHKKRAELVLINLILVLVEHRDFYYASYFINSLEKMLNYQDMFARIVLNFLKKVMNYIENGKVDLSDIEAYIDLIERLDNPTLVLFLRTNLEQIVNNQ</sequence>
<dbReference type="AlphaFoldDB" id="A0A6G7BB77"/>
<dbReference type="Proteomes" id="UP000501676">
    <property type="component" value="Chromosome"/>
</dbReference>
<dbReference type="SUPFAM" id="SSF47413">
    <property type="entry name" value="lambda repressor-like DNA-binding domains"/>
    <property type="match status" value="1"/>
</dbReference>
<dbReference type="RefSeq" id="WP_164824106.1">
    <property type="nucleotide sequence ID" value="NZ_CP049228.1"/>
</dbReference>
<dbReference type="InterPro" id="IPR010982">
    <property type="entry name" value="Lambda_DNA-bd_dom_sf"/>
</dbReference>
<dbReference type="PROSITE" id="PS50943">
    <property type="entry name" value="HTH_CROC1"/>
    <property type="match status" value="1"/>
</dbReference>
<dbReference type="PANTHER" id="PTHR37038:SF12">
    <property type="entry name" value="TRANSCRIPTIONAL REGULATOR"/>
    <property type="match status" value="1"/>
</dbReference>
<proteinExistence type="predicted"/>
<dbReference type="CDD" id="cd00093">
    <property type="entry name" value="HTH_XRE"/>
    <property type="match status" value="1"/>
</dbReference>
<dbReference type="InterPro" id="IPR053163">
    <property type="entry name" value="HTH-type_regulator_Rgg"/>
</dbReference>
<evidence type="ECO:0000259" key="1">
    <source>
        <dbReference type="PROSITE" id="PS50943"/>
    </source>
</evidence>
<dbReference type="Pfam" id="PF01381">
    <property type="entry name" value="HTH_3"/>
    <property type="match status" value="1"/>
</dbReference>
<organism evidence="2 3">
    <name type="scientific">Lactobacillus iners</name>
    <dbReference type="NCBI Taxonomy" id="147802"/>
    <lineage>
        <taxon>Bacteria</taxon>
        <taxon>Bacillati</taxon>
        <taxon>Bacillota</taxon>
        <taxon>Bacilli</taxon>
        <taxon>Lactobacillales</taxon>
        <taxon>Lactobacillaceae</taxon>
        <taxon>Lactobacillus</taxon>
    </lineage>
</organism>
<dbReference type="InterPro" id="IPR001387">
    <property type="entry name" value="Cro/C1-type_HTH"/>
</dbReference>
<reference evidence="2 3" key="1">
    <citation type="submission" date="2020-02" db="EMBL/GenBank/DDBJ databases">
        <title>Complete genome sequences of six Lactobacillus iners strains isolated from the human vagina.</title>
        <authorList>
            <person name="France M.T."/>
            <person name="Rutt L."/>
            <person name="Narina S."/>
            <person name="Arbaugh S."/>
            <person name="Humphrys M.S."/>
            <person name="Ma B."/>
            <person name="Hayward M.R."/>
            <person name="Relman D."/>
            <person name="Kwon D.S."/>
            <person name="Ravel J."/>
        </authorList>
    </citation>
    <scope>NUCLEOTIDE SEQUENCE [LARGE SCALE GENOMIC DNA]</scope>
    <source>
        <strain evidence="2 3">C0210C1</strain>
    </source>
</reference>
<dbReference type="Gene3D" id="1.25.40.400">
    <property type="match status" value="1"/>
</dbReference>
<dbReference type="GO" id="GO:0003677">
    <property type="term" value="F:DNA binding"/>
    <property type="evidence" value="ECO:0007669"/>
    <property type="project" value="InterPro"/>
</dbReference>
<feature type="domain" description="HTH cro/C1-type" evidence="1">
    <location>
        <begin position="12"/>
        <end position="65"/>
    </location>
</feature>
<dbReference type="EMBL" id="CP049228">
    <property type="protein sequence ID" value="QIH24321.1"/>
    <property type="molecule type" value="Genomic_DNA"/>
</dbReference>
<dbReference type="InterPro" id="IPR010057">
    <property type="entry name" value="Transcription_activator_Rgg_C"/>
</dbReference>
<dbReference type="Pfam" id="PF21259">
    <property type="entry name" value="Rgg_C"/>
    <property type="match status" value="1"/>
</dbReference>
<protein>
    <submittedName>
        <fullName evidence="2">Rgg/GadR/MutR family transcriptional regulator</fullName>
    </submittedName>
</protein>